<feature type="compositionally biased region" description="Basic and acidic residues" evidence="1">
    <location>
        <begin position="95"/>
        <end position="108"/>
    </location>
</feature>
<proteinExistence type="predicted"/>
<dbReference type="Proteomes" id="UP001367508">
    <property type="component" value="Unassembled WGS sequence"/>
</dbReference>
<dbReference type="AlphaFoldDB" id="A0AAN9KBD7"/>
<accession>A0AAN9KBD7</accession>
<keyword evidence="3" id="KW-1185">Reference proteome</keyword>
<sequence length="135" mass="15537">MRNRFRIRDNVLSSRRLRVRERGSNLWPKDHKSAIAGLFGSHGGMIKGLDRGYHRRRRYLRRFGGERVRDRREQAKPTLRAAREGPCSVISVVSDEAKTDDSHLERPPSESQDVGLQREVSREDQGGRTPICKST</sequence>
<gene>
    <name evidence="2" type="ORF">VNO77_37754</name>
</gene>
<dbReference type="EMBL" id="JAYMYQ010000009">
    <property type="protein sequence ID" value="KAK7313213.1"/>
    <property type="molecule type" value="Genomic_DNA"/>
</dbReference>
<organism evidence="2 3">
    <name type="scientific">Canavalia gladiata</name>
    <name type="common">Sword bean</name>
    <name type="synonym">Dolichos gladiatus</name>
    <dbReference type="NCBI Taxonomy" id="3824"/>
    <lineage>
        <taxon>Eukaryota</taxon>
        <taxon>Viridiplantae</taxon>
        <taxon>Streptophyta</taxon>
        <taxon>Embryophyta</taxon>
        <taxon>Tracheophyta</taxon>
        <taxon>Spermatophyta</taxon>
        <taxon>Magnoliopsida</taxon>
        <taxon>eudicotyledons</taxon>
        <taxon>Gunneridae</taxon>
        <taxon>Pentapetalae</taxon>
        <taxon>rosids</taxon>
        <taxon>fabids</taxon>
        <taxon>Fabales</taxon>
        <taxon>Fabaceae</taxon>
        <taxon>Papilionoideae</taxon>
        <taxon>50 kb inversion clade</taxon>
        <taxon>NPAAA clade</taxon>
        <taxon>indigoferoid/millettioid clade</taxon>
        <taxon>Phaseoleae</taxon>
        <taxon>Canavalia</taxon>
    </lineage>
</organism>
<comment type="caution">
    <text evidence="2">The sequence shown here is derived from an EMBL/GenBank/DDBJ whole genome shotgun (WGS) entry which is preliminary data.</text>
</comment>
<name>A0AAN9KBD7_CANGL</name>
<evidence type="ECO:0000313" key="2">
    <source>
        <dbReference type="EMBL" id="KAK7313213.1"/>
    </source>
</evidence>
<feature type="region of interest" description="Disordered" evidence="1">
    <location>
        <begin position="71"/>
        <end position="135"/>
    </location>
</feature>
<reference evidence="2 3" key="1">
    <citation type="submission" date="2024-01" db="EMBL/GenBank/DDBJ databases">
        <title>The genomes of 5 underutilized Papilionoideae crops provide insights into root nodulation and disease resistanc.</title>
        <authorList>
            <person name="Jiang F."/>
        </authorList>
    </citation>
    <scope>NUCLEOTIDE SEQUENCE [LARGE SCALE GENOMIC DNA]</scope>
    <source>
        <strain evidence="2">LVBAO_FW01</strain>
        <tissue evidence="2">Leaves</tissue>
    </source>
</reference>
<evidence type="ECO:0000256" key="1">
    <source>
        <dbReference type="SAM" id="MobiDB-lite"/>
    </source>
</evidence>
<evidence type="ECO:0000313" key="3">
    <source>
        <dbReference type="Proteomes" id="UP001367508"/>
    </source>
</evidence>
<protein>
    <submittedName>
        <fullName evidence="2">Uncharacterized protein</fullName>
    </submittedName>
</protein>